<dbReference type="AlphaFoldDB" id="A0A8X7SD51"/>
<organism evidence="2 3">
    <name type="scientific">Brassica carinata</name>
    <name type="common">Ethiopian mustard</name>
    <name type="synonym">Abyssinian cabbage</name>
    <dbReference type="NCBI Taxonomy" id="52824"/>
    <lineage>
        <taxon>Eukaryota</taxon>
        <taxon>Viridiplantae</taxon>
        <taxon>Streptophyta</taxon>
        <taxon>Embryophyta</taxon>
        <taxon>Tracheophyta</taxon>
        <taxon>Spermatophyta</taxon>
        <taxon>Magnoliopsida</taxon>
        <taxon>eudicotyledons</taxon>
        <taxon>Gunneridae</taxon>
        <taxon>Pentapetalae</taxon>
        <taxon>rosids</taxon>
        <taxon>malvids</taxon>
        <taxon>Brassicales</taxon>
        <taxon>Brassicaceae</taxon>
        <taxon>Brassiceae</taxon>
        <taxon>Brassica</taxon>
    </lineage>
</organism>
<dbReference type="CDD" id="cd05162">
    <property type="entry name" value="PWWP"/>
    <property type="match status" value="1"/>
</dbReference>
<proteinExistence type="predicted"/>
<feature type="region of interest" description="Disordered" evidence="1">
    <location>
        <begin position="640"/>
        <end position="661"/>
    </location>
</feature>
<dbReference type="PANTHER" id="PTHR35491">
    <property type="entry name" value="OS12G0638500-LIKE PROTEIN"/>
    <property type="match status" value="1"/>
</dbReference>
<feature type="compositionally biased region" description="Acidic residues" evidence="1">
    <location>
        <begin position="267"/>
        <end position="294"/>
    </location>
</feature>
<comment type="caution">
    <text evidence="2">The sequence shown here is derived from an EMBL/GenBank/DDBJ whole genome shotgun (WGS) entry which is preliminary data.</text>
</comment>
<dbReference type="OrthoDB" id="1914593at2759"/>
<evidence type="ECO:0000313" key="3">
    <source>
        <dbReference type="Proteomes" id="UP000886595"/>
    </source>
</evidence>
<keyword evidence="3" id="KW-1185">Reference proteome</keyword>
<feature type="region of interest" description="Disordered" evidence="1">
    <location>
        <begin position="424"/>
        <end position="449"/>
    </location>
</feature>
<name>A0A8X7SD51_BRACI</name>
<feature type="region of interest" description="Disordered" evidence="1">
    <location>
        <begin position="265"/>
        <end position="299"/>
    </location>
</feature>
<evidence type="ECO:0000256" key="1">
    <source>
        <dbReference type="SAM" id="MobiDB-lite"/>
    </source>
</evidence>
<reference evidence="2 3" key="1">
    <citation type="submission" date="2020-02" db="EMBL/GenBank/DDBJ databases">
        <authorList>
            <person name="Ma Q."/>
            <person name="Huang Y."/>
            <person name="Song X."/>
            <person name="Pei D."/>
        </authorList>
    </citation>
    <scope>NUCLEOTIDE SEQUENCE [LARGE SCALE GENOMIC DNA]</scope>
    <source>
        <strain evidence="2">Sxm20200214</strain>
        <tissue evidence="2">Leaf</tissue>
    </source>
</reference>
<sequence length="681" mass="76596">MWEKGELVWVRLNPSDSWIPGRILDPSEPFGILVSFFDLMEPRYVPKPCIRSFVRDFETLVADSWRFRHFVNRALQTHFWNISFRLWCSCQPPIDSPYLDREISLPLSPLSSDSALSFVREMAVSQRVPLRRLAETNSLTAQILSFRRYTVDFERSESVYEEVRESAKLMDRVEEPDWFLDPSYKMDDMVSMFPETEDADVDDSSDWSLRDPLPKDIHCCSVDKVVRGWDTRSPVISSNSSVMKACGTMARISNHEDAVNFETNVQAEEDTSAVEELEDRNDPVEEENEKDVDDETSRREEVVEIDTRNSILVGEEDLNCGVRECCDITVEDIIEEDTTVAATREAAPDVMIETHNDIICSDDRTVTSAKQLSPLLDASNDKAFLAKPVSFVVLENCKNLACSMGETSANPRSKLDSSMISANTLDEDRSDRNNSNGTRENCPDDDALESHFVDVGKGSLHTTGSANKDFSSNDVGMAPAEQLQDLEVATAVKDKTSTVDDIGSIGFKRKASRDKASGNSKRRKKGCQQSISVDKPKNLQLLKDKRLADPKCLRMKFLSTHVSLPSKSELLKRFGVFGKIDASRTDVNPGQRSAKVVFMHSIDAVTAYQFARSKKFKVGHSKVIYRLDAFEEDMEANKVSLSQKPPQSVPSPISCLKKHGSVNKEEGRSHLKVKFQMATNS</sequence>
<feature type="region of interest" description="Disordered" evidence="1">
    <location>
        <begin position="510"/>
        <end position="529"/>
    </location>
</feature>
<dbReference type="EMBL" id="JAAMPC010000007">
    <property type="protein sequence ID" value="KAG2305093.1"/>
    <property type="molecule type" value="Genomic_DNA"/>
</dbReference>
<gene>
    <name evidence="2" type="ORF">Bca52824_033744</name>
</gene>
<evidence type="ECO:0000313" key="2">
    <source>
        <dbReference type="EMBL" id="KAG2305093.1"/>
    </source>
</evidence>
<dbReference type="Proteomes" id="UP000886595">
    <property type="component" value="Unassembled WGS sequence"/>
</dbReference>
<accession>A0A8X7SD51</accession>
<dbReference type="PANTHER" id="PTHR35491:SF12">
    <property type="entry name" value="RRM DOMAIN-CONTAINING PROTEIN"/>
    <property type="match status" value="1"/>
</dbReference>
<protein>
    <submittedName>
        <fullName evidence="2">Uncharacterized protein</fullName>
    </submittedName>
</protein>